<dbReference type="InterPro" id="IPR019734">
    <property type="entry name" value="TPR_rpt"/>
</dbReference>
<dbReference type="Gene3D" id="1.10.510.10">
    <property type="entry name" value="Transferase(Phosphotransferase) domain 1"/>
    <property type="match status" value="1"/>
</dbReference>
<keyword evidence="6" id="KW-1185">Reference proteome</keyword>
<reference evidence="5 6" key="1">
    <citation type="journal article" date="2019" name="Environ. Microbiol.">
        <title>At the nexus of three kingdoms: the genome of the mycorrhizal fungus Gigaspora margarita provides insights into plant, endobacterial and fungal interactions.</title>
        <authorList>
            <person name="Venice F."/>
            <person name="Ghignone S."/>
            <person name="Salvioli di Fossalunga A."/>
            <person name="Amselem J."/>
            <person name="Novero M."/>
            <person name="Xianan X."/>
            <person name="Sedzielewska Toro K."/>
            <person name="Morin E."/>
            <person name="Lipzen A."/>
            <person name="Grigoriev I.V."/>
            <person name="Henrissat B."/>
            <person name="Martin F.M."/>
            <person name="Bonfante P."/>
        </authorList>
    </citation>
    <scope>NUCLEOTIDE SEQUENCE [LARGE SCALE GENOMIC DNA]</scope>
    <source>
        <strain evidence="5 6">BEG34</strain>
    </source>
</reference>
<dbReference type="PANTHER" id="PTHR44329">
    <property type="entry name" value="SERINE/THREONINE-PROTEIN KINASE TNNI3K-RELATED"/>
    <property type="match status" value="1"/>
</dbReference>
<evidence type="ECO:0000256" key="3">
    <source>
        <dbReference type="PROSITE-ProRule" id="PRU00339"/>
    </source>
</evidence>
<sequence length="364" mass="41660">MILKRVESSINDKPIKILEYSSFVNSNIILASETNLVYRVDLRDGNTVALKTFKSDVSHYYEDPFDGFIREVKINNMIAYHENIIKFLGITKDPKDKYFMVHEFASNGDLQSYLNTHHNLDWLTKVNMAKDISNGIEHLHNAIIVHRDLHDRNILVHSDGRLVIADFGISKRLGDDTVSISAGRYAYLAPECLQDHNFKRGKPCDIYSLGMLFWEISSGISPLNGKEKIEIYQCVVDRGERELPIDGTPSDYISLYRNARNGDSELRPGIAAIQRILDKVIERLLKLSEHQSALSGLNVSELKTRGESYFNEEKFDEALIYLNKSLEINPNDALTSFRCGEANRRINYLEKSLENYNIVELHIS</sequence>
<dbReference type="Proteomes" id="UP000439903">
    <property type="component" value="Unassembled WGS sequence"/>
</dbReference>
<dbReference type="SUPFAM" id="SSF56112">
    <property type="entry name" value="Protein kinase-like (PK-like)"/>
    <property type="match status" value="1"/>
</dbReference>
<dbReference type="GO" id="GO:0005524">
    <property type="term" value="F:ATP binding"/>
    <property type="evidence" value="ECO:0007669"/>
    <property type="project" value="InterPro"/>
</dbReference>
<dbReference type="EMBL" id="WTPW01000497">
    <property type="protein sequence ID" value="KAF0505659.1"/>
    <property type="molecule type" value="Genomic_DNA"/>
</dbReference>
<dbReference type="InterPro" id="IPR011990">
    <property type="entry name" value="TPR-like_helical_dom_sf"/>
</dbReference>
<dbReference type="InterPro" id="IPR051681">
    <property type="entry name" value="Ser/Thr_Kinases-Pseudokinases"/>
</dbReference>
<keyword evidence="5" id="KW-0418">Kinase</keyword>
<dbReference type="InterPro" id="IPR000719">
    <property type="entry name" value="Prot_kinase_dom"/>
</dbReference>
<dbReference type="InterPro" id="IPR001245">
    <property type="entry name" value="Ser-Thr/Tyr_kinase_cat_dom"/>
</dbReference>
<dbReference type="Gene3D" id="1.25.40.10">
    <property type="entry name" value="Tetratricopeptide repeat domain"/>
    <property type="match status" value="1"/>
</dbReference>
<evidence type="ECO:0000313" key="5">
    <source>
        <dbReference type="EMBL" id="KAF0505659.1"/>
    </source>
</evidence>
<organism evidence="5 6">
    <name type="scientific">Gigaspora margarita</name>
    <dbReference type="NCBI Taxonomy" id="4874"/>
    <lineage>
        <taxon>Eukaryota</taxon>
        <taxon>Fungi</taxon>
        <taxon>Fungi incertae sedis</taxon>
        <taxon>Mucoromycota</taxon>
        <taxon>Glomeromycotina</taxon>
        <taxon>Glomeromycetes</taxon>
        <taxon>Diversisporales</taxon>
        <taxon>Gigasporaceae</taxon>
        <taxon>Gigaspora</taxon>
    </lineage>
</organism>
<dbReference type="InterPro" id="IPR011009">
    <property type="entry name" value="Kinase-like_dom_sf"/>
</dbReference>
<dbReference type="InterPro" id="IPR013105">
    <property type="entry name" value="TPR_2"/>
</dbReference>
<dbReference type="AlphaFoldDB" id="A0A8H4AK79"/>
<evidence type="ECO:0000256" key="1">
    <source>
        <dbReference type="ARBA" id="ARBA00022737"/>
    </source>
</evidence>
<dbReference type="SUPFAM" id="SSF48452">
    <property type="entry name" value="TPR-like"/>
    <property type="match status" value="1"/>
</dbReference>
<protein>
    <submittedName>
        <fullName evidence="5">Kinase-like protein</fullName>
    </submittedName>
</protein>
<dbReference type="PROSITE" id="PS50005">
    <property type="entry name" value="TPR"/>
    <property type="match status" value="1"/>
</dbReference>
<dbReference type="PROSITE" id="PS50011">
    <property type="entry name" value="PROTEIN_KINASE_DOM"/>
    <property type="match status" value="1"/>
</dbReference>
<dbReference type="SMART" id="SM00028">
    <property type="entry name" value="TPR"/>
    <property type="match status" value="1"/>
</dbReference>
<keyword evidence="1" id="KW-0677">Repeat</keyword>
<accession>A0A8H4AK79</accession>
<evidence type="ECO:0000313" key="6">
    <source>
        <dbReference type="Proteomes" id="UP000439903"/>
    </source>
</evidence>
<comment type="caution">
    <text evidence="5">The sequence shown here is derived from an EMBL/GenBank/DDBJ whole genome shotgun (WGS) entry which is preliminary data.</text>
</comment>
<feature type="repeat" description="TPR" evidence="3">
    <location>
        <begin position="299"/>
        <end position="332"/>
    </location>
</feature>
<dbReference type="Pfam" id="PF07719">
    <property type="entry name" value="TPR_2"/>
    <property type="match status" value="1"/>
</dbReference>
<proteinExistence type="predicted"/>
<gene>
    <name evidence="5" type="ORF">F8M41_019309</name>
</gene>
<feature type="domain" description="Protein kinase" evidence="4">
    <location>
        <begin position="23"/>
        <end position="281"/>
    </location>
</feature>
<dbReference type="OrthoDB" id="413582at2759"/>
<keyword evidence="2 3" id="KW-0802">TPR repeat</keyword>
<evidence type="ECO:0000256" key="2">
    <source>
        <dbReference type="ARBA" id="ARBA00022803"/>
    </source>
</evidence>
<keyword evidence="5" id="KW-0808">Transferase</keyword>
<evidence type="ECO:0000259" key="4">
    <source>
        <dbReference type="PROSITE" id="PS50011"/>
    </source>
</evidence>
<dbReference type="Pfam" id="PF07714">
    <property type="entry name" value="PK_Tyr_Ser-Thr"/>
    <property type="match status" value="1"/>
</dbReference>
<name>A0A8H4AK79_GIGMA</name>
<dbReference type="GO" id="GO:0004674">
    <property type="term" value="F:protein serine/threonine kinase activity"/>
    <property type="evidence" value="ECO:0007669"/>
    <property type="project" value="TreeGrafter"/>
</dbReference>